<dbReference type="SUPFAM" id="SSF56935">
    <property type="entry name" value="Porins"/>
    <property type="match status" value="1"/>
</dbReference>
<dbReference type="InterPro" id="IPR039426">
    <property type="entry name" value="TonB-dep_rcpt-like"/>
</dbReference>
<feature type="signal peptide" evidence="16">
    <location>
        <begin position="1"/>
        <end position="19"/>
    </location>
</feature>
<proteinExistence type="inferred from homology"/>
<evidence type="ECO:0000256" key="16">
    <source>
        <dbReference type="SAM" id="SignalP"/>
    </source>
</evidence>
<dbReference type="InterPro" id="IPR013784">
    <property type="entry name" value="Carb-bd-like_fold"/>
</dbReference>
<keyword evidence="5" id="KW-0410">Iron transport</keyword>
<comment type="similarity">
    <text evidence="2 14 15">Belongs to the TonB-dependent receptor family.</text>
</comment>
<evidence type="ECO:0000256" key="1">
    <source>
        <dbReference type="ARBA" id="ARBA00004571"/>
    </source>
</evidence>
<keyword evidence="13 14" id="KW-0998">Cell outer membrane</keyword>
<protein>
    <submittedName>
        <fullName evidence="19">TonB-dependent siderophore receptor</fullName>
    </submittedName>
</protein>
<dbReference type="InterPro" id="IPR036942">
    <property type="entry name" value="Beta-barrel_TonB_sf"/>
</dbReference>
<evidence type="ECO:0000256" key="6">
    <source>
        <dbReference type="ARBA" id="ARBA00022692"/>
    </source>
</evidence>
<evidence type="ECO:0000256" key="5">
    <source>
        <dbReference type="ARBA" id="ARBA00022496"/>
    </source>
</evidence>
<accession>A0AAP2GLM1</accession>
<feature type="domain" description="TonB-dependent receptor plug" evidence="18">
    <location>
        <begin position="131"/>
        <end position="228"/>
    </location>
</feature>
<dbReference type="NCBIfam" id="TIGR01783">
    <property type="entry name" value="TonB-siderophor"/>
    <property type="match status" value="1"/>
</dbReference>
<keyword evidence="6 14" id="KW-0812">Transmembrane</keyword>
<keyword evidence="3 14" id="KW-0813">Transport</keyword>
<keyword evidence="7 16" id="KW-0732">Signal</keyword>
<dbReference type="Gene3D" id="2.40.170.20">
    <property type="entry name" value="TonB-dependent receptor, beta-barrel domain"/>
    <property type="match status" value="1"/>
</dbReference>
<evidence type="ECO:0000256" key="2">
    <source>
        <dbReference type="ARBA" id="ARBA00009810"/>
    </source>
</evidence>
<sequence length="810" mass="88995">MRPIYLILLLLSFSLPSFSQQTGSVRGSVKTSDGTPAEYVNVSIEGLTKGAVADRDGNFQINNLQPGQYTIVASFISLETRKQTVEVKAGEVTKVDFVLSENAQELEEVVISGRINLNREEAYISKIPLKKLENPQSYSSVSSEILKQQAVTNYDDAFRNVPGVFRTWESTGRNGDGASYFALRGLEGQPALVNGLPGITNGNLDPANIEEIQVMKGPSATLFGANATAYASYGGIINAVTKKPYFSTGGEIGYNVGSFGLSRFTADVNTPLSQHDKVALRINAAHHSEGSFQDAGFKKSFFIAPTLAYEVNDRLKFLIVTEILEEERAVAPVFFHTDRAGELTFKTVDELNLDNELSFTSNDLSIKTPRTNLQAQMHYKLSDQWTSQTVISRATANSDGYYTYIWEDVVGDNNFGQYFTYVKESRVATDFQQNFNGDFNIGGLRNRLLIGLDYFSQEAVNNGLGYVFIRNVTPQGDVNFIDPYSETGEEPPPVYLSRASIDNLLASTEPANSRVMNSTYGAYISDVVNLTPALTVLAGVRLDYFDSKGEKSNSEDDFDQFALSPKFGVVYQPVLDKVSLFANYQNAFKNSAPREVTDLNGIKAVKSFEPEQANQWEVGVKTNLLRERLFATASYYDIKVSNRIVGVAGNPLDYTQGGEVESKGYELEVTANLFSGLSLIGGYSHNETSNVAGVADDFYTGPGQVPGGQGPQDQVNFWATYTLTSGSLRNAGIGFGGNYASAYRVVDNRATGTFDLPSYTVLNASVFYNPGKFRFAVNVNNLLNTEYYIGYWSVNPQKPRNAVVSLAYKF</sequence>
<keyword evidence="10 15" id="KW-0798">TonB box</keyword>
<dbReference type="GO" id="GO:0015891">
    <property type="term" value="P:siderophore transport"/>
    <property type="evidence" value="ECO:0007669"/>
    <property type="project" value="InterPro"/>
</dbReference>
<name>A0AAP2GLM1_9BACT</name>
<comment type="caution">
    <text evidence="19">The sequence shown here is derived from an EMBL/GenBank/DDBJ whole genome shotgun (WGS) entry which is preliminary data.</text>
</comment>
<organism evidence="19 20">
    <name type="scientific">Chryseosolibacter histidini</name>
    <dbReference type="NCBI Taxonomy" id="2782349"/>
    <lineage>
        <taxon>Bacteria</taxon>
        <taxon>Pseudomonadati</taxon>
        <taxon>Bacteroidota</taxon>
        <taxon>Cytophagia</taxon>
        <taxon>Cytophagales</taxon>
        <taxon>Chryseotaleaceae</taxon>
        <taxon>Chryseosolibacter</taxon>
    </lineage>
</organism>
<keyword evidence="12 19" id="KW-0675">Receptor</keyword>
<evidence type="ECO:0000256" key="14">
    <source>
        <dbReference type="PROSITE-ProRule" id="PRU01360"/>
    </source>
</evidence>
<dbReference type="PROSITE" id="PS52016">
    <property type="entry name" value="TONB_DEPENDENT_REC_3"/>
    <property type="match status" value="1"/>
</dbReference>
<evidence type="ECO:0000313" key="19">
    <source>
        <dbReference type="EMBL" id="MBT1695963.1"/>
    </source>
</evidence>
<dbReference type="InterPro" id="IPR000531">
    <property type="entry name" value="Beta-barrel_TonB"/>
</dbReference>
<evidence type="ECO:0000259" key="18">
    <source>
        <dbReference type="Pfam" id="PF07715"/>
    </source>
</evidence>
<evidence type="ECO:0000256" key="4">
    <source>
        <dbReference type="ARBA" id="ARBA00022452"/>
    </source>
</evidence>
<dbReference type="PROSITE" id="PS01156">
    <property type="entry name" value="TONB_DEPENDENT_REC_2"/>
    <property type="match status" value="1"/>
</dbReference>
<dbReference type="InterPro" id="IPR010105">
    <property type="entry name" value="TonB_sidphr_rcpt"/>
</dbReference>
<keyword evidence="4 14" id="KW-1134">Transmembrane beta strand</keyword>
<dbReference type="Gene3D" id="2.170.130.10">
    <property type="entry name" value="TonB-dependent receptor, plug domain"/>
    <property type="match status" value="1"/>
</dbReference>
<keyword evidence="20" id="KW-1185">Reference proteome</keyword>
<dbReference type="GO" id="GO:0030246">
    <property type="term" value="F:carbohydrate binding"/>
    <property type="evidence" value="ECO:0007669"/>
    <property type="project" value="InterPro"/>
</dbReference>
<dbReference type="GO" id="GO:0038023">
    <property type="term" value="F:signaling receptor activity"/>
    <property type="evidence" value="ECO:0007669"/>
    <property type="project" value="InterPro"/>
</dbReference>
<dbReference type="InterPro" id="IPR037066">
    <property type="entry name" value="Plug_dom_sf"/>
</dbReference>
<dbReference type="InterPro" id="IPR012910">
    <property type="entry name" value="Plug_dom"/>
</dbReference>
<gene>
    <name evidence="19" type="ORF">KK083_03685</name>
</gene>
<reference evidence="19 20" key="1">
    <citation type="submission" date="2021-05" db="EMBL/GenBank/DDBJ databases">
        <title>A Polyphasic approach of four new species of the genus Ohtaekwangia: Ohtaekwangia histidinii sp. nov., Ohtaekwangia cretensis sp. nov., Ohtaekwangia indiensis sp. nov., Ohtaekwangia reichenbachii sp. nov. from diverse environment.</title>
        <authorList>
            <person name="Octaviana S."/>
        </authorList>
    </citation>
    <scope>NUCLEOTIDE SEQUENCE [LARGE SCALE GENOMIC DNA]</scope>
    <source>
        <strain evidence="19 20">PWU4</strain>
    </source>
</reference>
<dbReference type="Gene3D" id="2.60.40.1120">
    <property type="entry name" value="Carboxypeptidase-like, regulatory domain"/>
    <property type="match status" value="1"/>
</dbReference>
<evidence type="ECO:0000259" key="17">
    <source>
        <dbReference type="Pfam" id="PF00593"/>
    </source>
</evidence>
<dbReference type="RefSeq" id="WP_254160810.1">
    <property type="nucleotide sequence ID" value="NZ_JAHESF010000003.1"/>
</dbReference>
<dbReference type="GO" id="GO:0009279">
    <property type="term" value="C:cell outer membrane"/>
    <property type="evidence" value="ECO:0007669"/>
    <property type="project" value="UniProtKB-SubCell"/>
</dbReference>
<comment type="subcellular location">
    <subcellularLocation>
        <location evidence="1 14">Cell outer membrane</location>
        <topology evidence="1 14">Multi-pass membrane protein</topology>
    </subcellularLocation>
</comment>
<keyword evidence="11 14" id="KW-0472">Membrane</keyword>
<evidence type="ECO:0000256" key="13">
    <source>
        <dbReference type="ARBA" id="ARBA00023237"/>
    </source>
</evidence>
<evidence type="ECO:0000256" key="8">
    <source>
        <dbReference type="ARBA" id="ARBA00023004"/>
    </source>
</evidence>
<evidence type="ECO:0000256" key="3">
    <source>
        <dbReference type="ARBA" id="ARBA00022448"/>
    </source>
</evidence>
<dbReference type="GO" id="GO:0015344">
    <property type="term" value="F:siderophore uptake transmembrane transporter activity"/>
    <property type="evidence" value="ECO:0007669"/>
    <property type="project" value="TreeGrafter"/>
</dbReference>
<dbReference type="PANTHER" id="PTHR32552:SF68">
    <property type="entry name" value="FERRICHROME OUTER MEMBRANE TRANSPORTER_PHAGE RECEPTOR"/>
    <property type="match status" value="1"/>
</dbReference>
<keyword evidence="8" id="KW-0408">Iron</keyword>
<dbReference type="Pfam" id="PF13715">
    <property type="entry name" value="CarbopepD_reg_2"/>
    <property type="match status" value="1"/>
</dbReference>
<dbReference type="CDD" id="cd01347">
    <property type="entry name" value="ligand_gated_channel"/>
    <property type="match status" value="1"/>
</dbReference>
<dbReference type="SUPFAM" id="SSF49452">
    <property type="entry name" value="Starch-binding domain-like"/>
    <property type="match status" value="1"/>
</dbReference>
<evidence type="ECO:0000256" key="10">
    <source>
        <dbReference type="ARBA" id="ARBA00023077"/>
    </source>
</evidence>
<evidence type="ECO:0000313" key="20">
    <source>
        <dbReference type="Proteomes" id="UP001319200"/>
    </source>
</evidence>
<dbReference type="EMBL" id="JAHESF010000003">
    <property type="protein sequence ID" value="MBT1695963.1"/>
    <property type="molecule type" value="Genomic_DNA"/>
</dbReference>
<evidence type="ECO:0000256" key="12">
    <source>
        <dbReference type="ARBA" id="ARBA00023170"/>
    </source>
</evidence>
<feature type="chain" id="PRO_5043015996" evidence="16">
    <location>
        <begin position="20"/>
        <end position="810"/>
    </location>
</feature>
<feature type="domain" description="TonB-dependent receptor-like beta-barrel" evidence="17">
    <location>
        <begin position="353"/>
        <end position="782"/>
    </location>
</feature>
<evidence type="ECO:0000256" key="7">
    <source>
        <dbReference type="ARBA" id="ARBA00022729"/>
    </source>
</evidence>
<evidence type="ECO:0000256" key="9">
    <source>
        <dbReference type="ARBA" id="ARBA00023065"/>
    </source>
</evidence>
<dbReference type="InterPro" id="IPR010917">
    <property type="entry name" value="TonB_rcpt_CS"/>
</dbReference>
<evidence type="ECO:0000256" key="15">
    <source>
        <dbReference type="RuleBase" id="RU003357"/>
    </source>
</evidence>
<dbReference type="Proteomes" id="UP001319200">
    <property type="component" value="Unassembled WGS sequence"/>
</dbReference>
<dbReference type="PANTHER" id="PTHR32552">
    <property type="entry name" value="FERRICHROME IRON RECEPTOR-RELATED"/>
    <property type="match status" value="1"/>
</dbReference>
<dbReference type="Pfam" id="PF07715">
    <property type="entry name" value="Plug"/>
    <property type="match status" value="1"/>
</dbReference>
<dbReference type="Pfam" id="PF00593">
    <property type="entry name" value="TonB_dep_Rec_b-barrel"/>
    <property type="match status" value="1"/>
</dbReference>
<keyword evidence="9" id="KW-0406">Ion transport</keyword>
<evidence type="ECO:0000256" key="11">
    <source>
        <dbReference type="ARBA" id="ARBA00023136"/>
    </source>
</evidence>
<dbReference type="AlphaFoldDB" id="A0AAP2GLM1"/>